<evidence type="ECO:0000313" key="2">
    <source>
        <dbReference type="EMBL" id="NLA55108.1"/>
    </source>
</evidence>
<reference evidence="2 3" key="1">
    <citation type="journal article" date="2020" name="Biotechnol. Biofuels">
        <title>New insights from the biogas microbiome by comprehensive genome-resolved metagenomics of nearly 1600 species originating from multiple anaerobic digesters.</title>
        <authorList>
            <person name="Campanaro S."/>
            <person name="Treu L."/>
            <person name="Rodriguez-R L.M."/>
            <person name="Kovalovszki A."/>
            <person name="Ziels R.M."/>
            <person name="Maus I."/>
            <person name="Zhu X."/>
            <person name="Kougias P.G."/>
            <person name="Basile A."/>
            <person name="Luo G."/>
            <person name="Schluter A."/>
            <person name="Konstantinidis K.T."/>
            <person name="Angelidaki I."/>
        </authorList>
    </citation>
    <scope>NUCLEOTIDE SEQUENCE [LARGE SCALE GENOMIC DNA]</scope>
    <source>
        <strain evidence="2">AS15tlH2ME_198</strain>
    </source>
</reference>
<dbReference type="Gene3D" id="1.10.260.40">
    <property type="entry name" value="lambda repressor-like DNA-binding domains"/>
    <property type="match status" value="1"/>
</dbReference>
<gene>
    <name evidence="2" type="ORF">GX859_02235</name>
</gene>
<dbReference type="Proteomes" id="UP000557899">
    <property type="component" value="Unassembled WGS sequence"/>
</dbReference>
<evidence type="ECO:0000259" key="1">
    <source>
        <dbReference type="PROSITE" id="PS50943"/>
    </source>
</evidence>
<accession>A0A7X6PM17</accession>
<evidence type="ECO:0000313" key="3">
    <source>
        <dbReference type="Proteomes" id="UP000557899"/>
    </source>
</evidence>
<dbReference type="GO" id="GO:0003677">
    <property type="term" value="F:DNA binding"/>
    <property type="evidence" value="ECO:0007669"/>
    <property type="project" value="InterPro"/>
</dbReference>
<dbReference type="PROSITE" id="PS50943">
    <property type="entry name" value="HTH_CROC1"/>
    <property type="match status" value="1"/>
</dbReference>
<dbReference type="InterPro" id="IPR001387">
    <property type="entry name" value="Cro/C1-type_HTH"/>
</dbReference>
<proteinExistence type="predicted"/>
<dbReference type="InterPro" id="IPR010982">
    <property type="entry name" value="Lambda_DNA-bd_dom_sf"/>
</dbReference>
<sequence>MSEWSEQTVARIAASIRKRRTELKLSAQELADRTKELGHPVNRSSIAGWENGTRGDRMLIGDVLVLCEALRMPLGALLYPEQPDGEVEVYPGVSFGSYEAAQSLTGEVVIPRPGDLTPGDDGIELGSQRLDDWTTGTELPRLVRMRAALHGLHETAHREYEDALADGNVESAQHRLTYMDDLSRRLRRITSEIRKLGGVVNDE</sequence>
<dbReference type="SUPFAM" id="SSF47413">
    <property type="entry name" value="lambda repressor-like DNA-binding domains"/>
    <property type="match status" value="1"/>
</dbReference>
<organism evidence="2 3">
    <name type="scientific">Corynebacterium humireducens</name>
    <dbReference type="NCBI Taxonomy" id="1223514"/>
    <lineage>
        <taxon>Bacteria</taxon>
        <taxon>Bacillati</taxon>
        <taxon>Actinomycetota</taxon>
        <taxon>Actinomycetes</taxon>
        <taxon>Mycobacteriales</taxon>
        <taxon>Corynebacteriaceae</taxon>
        <taxon>Corynebacterium</taxon>
    </lineage>
</organism>
<name>A0A7X6PM17_9CORY</name>
<feature type="domain" description="HTH cro/C1-type" evidence="1">
    <location>
        <begin position="16"/>
        <end position="77"/>
    </location>
</feature>
<protein>
    <submittedName>
        <fullName evidence="2">Helix-turn-helix transcriptional regulator</fullName>
    </submittedName>
</protein>
<dbReference type="EMBL" id="JAAZHI010000051">
    <property type="protein sequence ID" value="NLA55108.1"/>
    <property type="molecule type" value="Genomic_DNA"/>
</dbReference>
<dbReference type="CDD" id="cd00093">
    <property type="entry name" value="HTH_XRE"/>
    <property type="match status" value="1"/>
</dbReference>
<comment type="caution">
    <text evidence="2">The sequence shown here is derived from an EMBL/GenBank/DDBJ whole genome shotgun (WGS) entry which is preliminary data.</text>
</comment>
<dbReference type="AlphaFoldDB" id="A0A7X6PM17"/>